<feature type="region of interest" description="Disordered" evidence="1">
    <location>
        <begin position="1"/>
        <end position="47"/>
    </location>
</feature>
<dbReference type="AlphaFoldDB" id="A0A5K1K6R4"/>
<sequence>MPDNQGSQPENQALDSSIPATHSTTAGASESGSGAKPESPSLPSASPNVVESRITWPVPHVIVYVGRLELVCGRHAIMGMGMTGFLEWVYRKLVWKPKSERHAYNKVLFETSKFAKEAVVLATFYDVHGANDTGPMLLSGLGWAEMIENVVKLKVVYEEDPEGEGGL</sequence>
<name>A0A5K1K6R4_9APHY</name>
<dbReference type="EMBL" id="LR729651">
    <property type="protein sequence ID" value="VWP01773.1"/>
    <property type="molecule type" value="Genomic_DNA"/>
</dbReference>
<evidence type="ECO:0000256" key="1">
    <source>
        <dbReference type="SAM" id="MobiDB-lite"/>
    </source>
</evidence>
<feature type="compositionally biased region" description="Low complexity" evidence="1">
    <location>
        <begin position="23"/>
        <end position="41"/>
    </location>
</feature>
<protein>
    <submittedName>
        <fullName evidence="2">CP2 domain-containing protein</fullName>
    </submittedName>
</protein>
<proteinExistence type="predicted"/>
<feature type="compositionally biased region" description="Polar residues" evidence="1">
    <location>
        <begin position="1"/>
        <end position="22"/>
    </location>
</feature>
<reference evidence="2" key="1">
    <citation type="submission" date="2019-10" db="EMBL/GenBank/DDBJ databases">
        <authorList>
            <person name="Nor Muhammad N."/>
        </authorList>
    </citation>
    <scope>NUCLEOTIDE SEQUENCE</scope>
</reference>
<evidence type="ECO:0000313" key="2">
    <source>
        <dbReference type="EMBL" id="VWP01773.1"/>
    </source>
</evidence>
<accession>A0A5K1K6R4</accession>
<organism evidence="2">
    <name type="scientific">Ganoderma boninense</name>
    <dbReference type="NCBI Taxonomy" id="34458"/>
    <lineage>
        <taxon>Eukaryota</taxon>
        <taxon>Fungi</taxon>
        <taxon>Dikarya</taxon>
        <taxon>Basidiomycota</taxon>
        <taxon>Agaricomycotina</taxon>
        <taxon>Agaricomycetes</taxon>
        <taxon>Polyporales</taxon>
        <taxon>Polyporaceae</taxon>
        <taxon>Ganoderma</taxon>
    </lineage>
</organism>
<gene>
    <name evidence="2" type="primary">I1RQL1</name>
</gene>